<keyword evidence="3" id="KW-1003">Cell membrane</keyword>
<keyword evidence="7" id="KW-0407">Ion channel</keyword>
<evidence type="ECO:0000256" key="7">
    <source>
        <dbReference type="RuleBase" id="RU369025"/>
    </source>
</evidence>
<reference evidence="11 12" key="1">
    <citation type="journal article" date="2014" name="Antonie Van Leeuwenhoek">
        <title>Hyphomonas beringensis sp. nov. and Hyphomonas chukchiensis sp. nov., isolated from surface seawater of the Bering Sea and Chukchi Sea.</title>
        <authorList>
            <person name="Li C."/>
            <person name="Lai Q."/>
            <person name="Li G."/>
            <person name="Dong C."/>
            <person name="Wang J."/>
            <person name="Liao Y."/>
            <person name="Shao Z."/>
        </authorList>
    </citation>
    <scope>NUCLEOTIDE SEQUENCE [LARGE SCALE GENOMIC DNA]</scope>
    <source>
        <strain evidence="11 12">25B14_1</strain>
    </source>
</reference>
<dbReference type="InterPro" id="IPR011014">
    <property type="entry name" value="MscS_channel_TM-2"/>
</dbReference>
<keyword evidence="4 7" id="KW-0812">Transmembrane</keyword>
<comment type="subunit">
    <text evidence="7">Homoheptamer.</text>
</comment>
<dbReference type="Gene3D" id="1.10.287.1260">
    <property type="match status" value="1"/>
</dbReference>
<keyword evidence="5 7" id="KW-1133">Transmembrane helix</keyword>
<dbReference type="InterPro" id="IPR010920">
    <property type="entry name" value="LSM_dom_sf"/>
</dbReference>
<dbReference type="AlphaFoldDB" id="A0A062UFF3"/>
<feature type="domain" description="Mechanosensitive ion channel MscS C-terminal" evidence="10">
    <location>
        <begin position="185"/>
        <end position="268"/>
    </location>
</feature>
<comment type="subcellular location">
    <subcellularLocation>
        <location evidence="7">Cell inner membrane</location>
        <topology evidence="7">Multi-pass membrane protein</topology>
    </subcellularLocation>
    <subcellularLocation>
        <location evidence="1">Cell membrane</location>
        <topology evidence="1">Multi-pass membrane protein</topology>
    </subcellularLocation>
</comment>
<evidence type="ECO:0000259" key="9">
    <source>
        <dbReference type="Pfam" id="PF00924"/>
    </source>
</evidence>
<keyword evidence="12" id="KW-1185">Reference proteome</keyword>
<dbReference type="Pfam" id="PF00924">
    <property type="entry name" value="MS_channel_2nd"/>
    <property type="match status" value="1"/>
</dbReference>
<dbReference type="SUPFAM" id="SSF82689">
    <property type="entry name" value="Mechanosensitive channel protein MscS (YggB), C-terminal domain"/>
    <property type="match status" value="1"/>
</dbReference>
<dbReference type="InterPro" id="IPR006685">
    <property type="entry name" value="MscS_channel_2nd"/>
</dbReference>
<dbReference type="Gene3D" id="3.30.70.100">
    <property type="match status" value="1"/>
</dbReference>
<feature type="domain" description="Mechanosensitive ion channel MscS" evidence="9">
    <location>
        <begin position="111"/>
        <end position="173"/>
    </location>
</feature>
<dbReference type="Pfam" id="PF21082">
    <property type="entry name" value="MS_channel_3rd"/>
    <property type="match status" value="1"/>
</dbReference>
<evidence type="ECO:0000256" key="3">
    <source>
        <dbReference type="ARBA" id="ARBA00022475"/>
    </source>
</evidence>
<accession>A0A062UFF3</accession>
<keyword evidence="7" id="KW-0997">Cell inner membrane</keyword>
<protein>
    <recommendedName>
        <fullName evidence="7">Small-conductance mechanosensitive channel</fullName>
    </recommendedName>
</protein>
<dbReference type="PANTHER" id="PTHR30221">
    <property type="entry name" value="SMALL-CONDUCTANCE MECHANOSENSITIVE CHANNEL"/>
    <property type="match status" value="1"/>
</dbReference>
<dbReference type="InterPro" id="IPR049278">
    <property type="entry name" value="MS_channel_C"/>
</dbReference>
<dbReference type="Gene3D" id="2.30.30.60">
    <property type="match status" value="1"/>
</dbReference>
<dbReference type="PATRIC" id="fig|1280946.3.peg.1617"/>
<comment type="similarity">
    <text evidence="2 7">Belongs to the MscS (TC 1.A.23) family.</text>
</comment>
<comment type="caution">
    <text evidence="11">The sequence shown here is derived from an EMBL/GenBank/DDBJ whole genome shotgun (WGS) entry which is preliminary data.</text>
</comment>
<dbReference type="PANTHER" id="PTHR30221:SF1">
    <property type="entry name" value="SMALL-CONDUCTANCE MECHANOSENSITIVE CHANNEL"/>
    <property type="match status" value="1"/>
</dbReference>
<dbReference type="GO" id="GO:0005886">
    <property type="term" value="C:plasma membrane"/>
    <property type="evidence" value="ECO:0007669"/>
    <property type="project" value="UniProtKB-SubCell"/>
</dbReference>
<dbReference type="EMBL" id="AWFF01000033">
    <property type="protein sequence ID" value="KCZ54845.1"/>
    <property type="molecule type" value="Genomic_DNA"/>
</dbReference>
<dbReference type="SUPFAM" id="SSF50182">
    <property type="entry name" value="Sm-like ribonucleoproteins"/>
    <property type="match status" value="1"/>
</dbReference>
<evidence type="ECO:0000259" key="10">
    <source>
        <dbReference type="Pfam" id="PF21082"/>
    </source>
</evidence>
<sequence>MEFTPIDDLKTAVEGMATGFFKSLPALILALIILVLTIVAGRIIRAVVTAGMKRAHVRSALITLAQNLISIVAWIIGLALAALVVFPSVSPGNLVAGLGLTSVAIGFAFKDVFSNFLAGVVILGRKKLRIGDVIECEDVYGRVENIQIRETHVRQTDGELVIVPNSYLFDNPVVIQTDRGLKRQELVVGVDYDTDMRKAKSALMEALKSCETVNQNEQMQVQCVSFGGSSIDFKLFWWADSRPADQRATYDEVAFAVKDALDEAGITIPFPQSTLSFRPEAVPIPLKGLASKETEEESEDEAESRKNK</sequence>
<keyword evidence="6 7" id="KW-0472">Membrane</keyword>
<comment type="caution">
    <text evidence="7">Lacks conserved residue(s) required for the propagation of feature annotation.</text>
</comment>
<evidence type="ECO:0000256" key="6">
    <source>
        <dbReference type="ARBA" id="ARBA00023136"/>
    </source>
</evidence>
<dbReference type="Proteomes" id="UP000027037">
    <property type="component" value="Unassembled WGS sequence"/>
</dbReference>
<dbReference type="InterPro" id="IPR023408">
    <property type="entry name" value="MscS_beta-dom_sf"/>
</dbReference>
<dbReference type="InterPro" id="IPR011066">
    <property type="entry name" value="MscS_channel_C_sf"/>
</dbReference>
<keyword evidence="7" id="KW-0813">Transport</keyword>
<feature type="region of interest" description="Disordered" evidence="8">
    <location>
        <begin position="286"/>
        <end position="308"/>
    </location>
</feature>
<feature type="transmembrane region" description="Helical" evidence="7">
    <location>
        <begin position="26"/>
        <end position="48"/>
    </location>
</feature>
<dbReference type="InterPro" id="IPR045275">
    <property type="entry name" value="MscS_archaea/bacteria_type"/>
</dbReference>
<dbReference type="GO" id="GO:0008381">
    <property type="term" value="F:mechanosensitive monoatomic ion channel activity"/>
    <property type="evidence" value="ECO:0007669"/>
    <property type="project" value="InterPro"/>
</dbReference>
<evidence type="ECO:0000256" key="2">
    <source>
        <dbReference type="ARBA" id="ARBA00008017"/>
    </source>
</evidence>
<evidence type="ECO:0000256" key="8">
    <source>
        <dbReference type="SAM" id="MobiDB-lite"/>
    </source>
</evidence>
<evidence type="ECO:0000313" key="12">
    <source>
        <dbReference type="Proteomes" id="UP000027037"/>
    </source>
</evidence>
<feature type="transmembrane region" description="Helical" evidence="7">
    <location>
        <begin position="60"/>
        <end position="86"/>
    </location>
</feature>
<dbReference type="InterPro" id="IPR008910">
    <property type="entry name" value="MSC_TM_helix"/>
</dbReference>
<dbReference type="eggNOG" id="COG0668">
    <property type="taxonomic scope" value="Bacteria"/>
</dbReference>
<dbReference type="Pfam" id="PF05552">
    <property type="entry name" value="MS_channel_1st_1"/>
    <property type="match status" value="1"/>
</dbReference>
<name>A0A062UFF3_9PROT</name>
<keyword evidence="7" id="KW-0406">Ion transport</keyword>
<evidence type="ECO:0000313" key="11">
    <source>
        <dbReference type="EMBL" id="KCZ54845.1"/>
    </source>
</evidence>
<evidence type="ECO:0000256" key="1">
    <source>
        <dbReference type="ARBA" id="ARBA00004651"/>
    </source>
</evidence>
<organism evidence="11 12">
    <name type="scientific">Hyphomonas beringensis</name>
    <dbReference type="NCBI Taxonomy" id="1280946"/>
    <lineage>
        <taxon>Bacteria</taxon>
        <taxon>Pseudomonadati</taxon>
        <taxon>Pseudomonadota</taxon>
        <taxon>Alphaproteobacteria</taxon>
        <taxon>Hyphomonadales</taxon>
        <taxon>Hyphomonadaceae</taxon>
        <taxon>Hyphomonas</taxon>
    </lineage>
</organism>
<comment type="function">
    <text evidence="7">Mechanosensitive channel that participates in the regulation of osmotic pressure changes within the cell, opening in response to stretch forces in the membrane lipid bilayer, without the need for other proteins. Contributes to normal resistance to hypoosmotic shock. Forms an ion channel of 1.0 nanosiemens conductance with a slight preference for anions.</text>
</comment>
<dbReference type="STRING" id="1280946.HY29_13040"/>
<dbReference type="SUPFAM" id="SSF82861">
    <property type="entry name" value="Mechanosensitive channel protein MscS (YggB), transmembrane region"/>
    <property type="match status" value="1"/>
</dbReference>
<feature type="transmembrane region" description="Helical" evidence="7">
    <location>
        <begin position="98"/>
        <end position="123"/>
    </location>
</feature>
<gene>
    <name evidence="11" type="ORF">HY29_13040</name>
</gene>
<evidence type="ECO:0000256" key="4">
    <source>
        <dbReference type="ARBA" id="ARBA00022692"/>
    </source>
</evidence>
<evidence type="ECO:0000256" key="5">
    <source>
        <dbReference type="ARBA" id="ARBA00022989"/>
    </source>
</evidence>
<proteinExistence type="inferred from homology"/>